<dbReference type="AlphaFoldDB" id="A0A6J6CTE6"/>
<dbReference type="EMBL" id="CAEZSV010000111">
    <property type="protein sequence ID" value="CAB4554732.1"/>
    <property type="molecule type" value="Genomic_DNA"/>
</dbReference>
<reference evidence="1" key="1">
    <citation type="submission" date="2020-05" db="EMBL/GenBank/DDBJ databases">
        <authorList>
            <person name="Chiriac C."/>
            <person name="Salcher M."/>
            <person name="Ghai R."/>
            <person name="Kavagutti S V."/>
        </authorList>
    </citation>
    <scope>NUCLEOTIDE SEQUENCE</scope>
</reference>
<name>A0A6J6CTE6_9ZZZZ</name>
<organism evidence="1">
    <name type="scientific">freshwater metagenome</name>
    <dbReference type="NCBI Taxonomy" id="449393"/>
    <lineage>
        <taxon>unclassified sequences</taxon>
        <taxon>metagenomes</taxon>
        <taxon>ecological metagenomes</taxon>
    </lineage>
</organism>
<proteinExistence type="predicted"/>
<protein>
    <submittedName>
        <fullName evidence="1">Unannotated protein</fullName>
    </submittedName>
</protein>
<accession>A0A6J6CTE6</accession>
<evidence type="ECO:0000313" key="1">
    <source>
        <dbReference type="EMBL" id="CAB4554732.1"/>
    </source>
</evidence>
<sequence>MTNAYLVIGAGATFTNTATVVVADNESNTATASASATVTSFWFGRSPGFWKNHSELWMSGYTPSMNIQSVFTIPSALLSGSNLDLDKNGTRDTLMAGLGYKGGSTLAGAAQILLRASVAALLNEAYYGAQFPAESSVSALIARVNSVLATQNRSNYLALATEYDKWNNGIHSPLP</sequence>
<gene>
    <name evidence="1" type="ORF">UFOPK1506_00682</name>
</gene>